<keyword evidence="3" id="KW-1185">Reference proteome</keyword>
<dbReference type="RefSeq" id="WP_034370911.1">
    <property type="nucleotide sequence ID" value="NZ_KN323183.1"/>
</dbReference>
<dbReference type="Pfam" id="PF20176">
    <property type="entry name" value="DUF6541"/>
    <property type="match status" value="1"/>
</dbReference>
<evidence type="ECO:0000256" key="1">
    <source>
        <dbReference type="SAM" id="Phobius"/>
    </source>
</evidence>
<protein>
    <submittedName>
        <fullName evidence="2">Uncharacterized protein</fullName>
    </submittedName>
</protein>
<feature type="transmembrane region" description="Helical" evidence="1">
    <location>
        <begin position="413"/>
        <end position="430"/>
    </location>
</feature>
<comment type="caution">
    <text evidence="2">The sequence shown here is derived from an EMBL/GenBank/DDBJ whole genome shotgun (WGS) entry which is preliminary data.</text>
</comment>
<feature type="transmembrane region" description="Helical" evidence="1">
    <location>
        <begin position="437"/>
        <end position="454"/>
    </location>
</feature>
<feature type="transmembrane region" description="Helical" evidence="1">
    <location>
        <begin position="64"/>
        <end position="83"/>
    </location>
</feature>
<keyword evidence="1" id="KW-0472">Membrane</keyword>
<dbReference type="EMBL" id="JDRS01000003">
    <property type="protein sequence ID" value="KDS93944.1"/>
    <property type="molecule type" value="Genomic_DNA"/>
</dbReference>
<feature type="transmembrane region" description="Helical" evidence="1">
    <location>
        <begin position="37"/>
        <end position="58"/>
    </location>
</feature>
<evidence type="ECO:0000313" key="3">
    <source>
        <dbReference type="Proteomes" id="UP000030182"/>
    </source>
</evidence>
<proteinExistence type="predicted"/>
<feature type="transmembrane region" description="Helical" evidence="1">
    <location>
        <begin position="360"/>
        <end position="379"/>
    </location>
</feature>
<sequence>MIWQPLILPAVFACLWVTVPGVLAVSGWRSDWVSKVLFAPLVSVGIIVLTAIGAQSVGIKWGPLPVLLAAVVLCAISWTPWLIRQYRGGRRGKGHHSHRADIVSRRRAVSNNTDANAQITLSNIGHALTSMPAMLAVATVGYWALMLRHVRNFLQTPYAFGQQYDNVFHLNAIRGILDTGRASSLTLQEHITPDSPSQFYPAAWHDVASLALDSVQSVHVSLGTNAAIIAVLLFVWPASIAALLRVTLPRDLLKYAVLPGGVALAAIPAFPFHFLDFGVLYPNFLGYCLVPALVALFITLVNGLVRRSKDVPFIVVSGVLGSFGTALAHPTAALVVMLFCSAYALLHCGRAVVSRQWKSAALRGVLTLALCVATVEAWARLRPSGESADTWPPNLTVTQAIGTTFIHYPINGLVQWVTGALLLIGLWAAIRRSLHPLLTFWALSAALHVVAASFERGPLRTALVGVWYSDSERLYGLLGLTTVPLAIAGLAYLAFVATAFARALRSPLRYPRITPLTASALVALAAVLTTQATPVMNAKIEQMKDFYSVTATSNTVNTQEMIFIEALPRYLPEDAVVWTDSWHGEGLIYAFTGINVTGRHMGSYDSDPSSIYVRDHLNEIDTNPEVCEALRDVGTPYIVRFEGHNVNSAGVQRPGLTHLQKTKGLTIVYRRGNAFLYRVDDCGF</sequence>
<feature type="transmembrane region" description="Helical" evidence="1">
    <location>
        <begin position="334"/>
        <end position="353"/>
    </location>
</feature>
<feature type="transmembrane region" description="Helical" evidence="1">
    <location>
        <begin position="513"/>
        <end position="532"/>
    </location>
</feature>
<dbReference type="Proteomes" id="UP000030182">
    <property type="component" value="Unassembled WGS sequence"/>
</dbReference>
<feature type="transmembrane region" description="Helical" evidence="1">
    <location>
        <begin position="474"/>
        <end position="501"/>
    </location>
</feature>
<feature type="transmembrane region" description="Helical" evidence="1">
    <location>
        <begin position="6"/>
        <end position="25"/>
    </location>
</feature>
<evidence type="ECO:0000313" key="2">
    <source>
        <dbReference type="EMBL" id="KDS93944.1"/>
    </source>
</evidence>
<feature type="transmembrane region" description="Helical" evidence="1">
    <location>
        <begin position="226"/>
        <end position="248"/>
    </location>
</feature>
<gene>
    <name evidence="2" type="ORF">DHOM_03270</name>
</gene>
<feature type="transmembrane region" description="Helical" evidence="1">
    <location>
        <begin position="311"/>
        <end position="328"/>
    </location>
</feature>
<organism evidence="2 3">
    <name type="scientific">Dermabacter hominis 1368</name>
    <dbReference type="NCBI Taxonomy" id="1450519"/>
    <lineage>
        <taxon>Bacteria</taxon>
        <taxon>Bacillati</taxon>
        <taxon>Actinomycetota</taxon>
        <taxon>Actinomycetes</taxon>
        <taxon>Micrococcales</taxon>
        <taxon>Dermabacteraceae</taxon>
        <taxon>Dermabacter</taxon>
    </lineage>
</organism>
<keyword evidence="1" id="KW-1133">Transmembrane helix</keyword>
<feature type="transmembrane region" description="Helical" evidence="1">
    <location>
        <begin position="127"/>
        <end position="145"/>
    </location>
</feature>
<accession>A0ABR4SLF4</accession>
<reference evidence="2 3" key="1">
    <citation type="submission" date="2014-01" db="EMBL/GenBank/DDBJ databases">
        <title>Draft genome sequence of the multidrug-resistant clinical isolate Dermabacter hominis 1368.</title>
        <authorList>
            <person name="Albersmeier A."/>
            <person name="Bomholt C."/>
            <person name="Glaub A."/>
            <person name="Ruckert C."/>
            <person name="Soriano F."/>
            <person name="Fernandez-Natal I."/>
            <person name="Tauch A."/>
        </authorList>
    </citation>
    <scope>NUCLEOTIDE SEQUENCE [LARGE SCALE GENOMIC DNA]</scope>
    <source>
        <strain evidence="2 3">1368</strain>
    </source>
</reference>
<keyword evidence="1" id="KW-0812">Transmembrane</keyword>
<feature type="transmembrane region" description="Helical" evidence="1">
    <location>
        <begin position="284"/>
        <end position="304"/>
    </location>
</feature>
<name>A0ABR4SLF4_9MICO</name>
<dbReference type="InterPro" id="IPR046671">
    <property type="entry name" value="DUF6541"/>
</dbReference>
<feature type="transmembrane region" description="Helical" evidence="1">
    <location>
        <begin position="255"/>
        <end position="272"/>
    </location>
</feature>